<protein>
    <submittedName>
        <fullName evidence="3">Predicted dienelactone hydrolase</fullName>
    </submittedName>
</protein>
<sequence>MKRLALLSLLALTPALPAAADMMPGYDRFDLMADHRARPVAASVWYPAALPTYRAPVGDGPIFEPTFAFIGPAVAEGPHPLVLLSHGSGGSADTLGWLSSGLVARGAVVLAVNHPGSTSGDSSPRRSVDLEARAKDLSAALDMLLSDPAFAPFVDQTRIGAVGFSLGGATALGLAGVRFDGAAQDRNCTTGPEAADCVFFRLGGVRFADHPGYDADARDARVTRAVLIDPGFGGSAVAQSLDNALPAMTLINLGREHRLGAVDVSATGNNLAGRLPGAAYVEIAPANHFTFLGTCKKNAVELLEMDEDDPICTDPAGTDRAGVHAALLDAIAAGLGL</sequence>
<dbReference type="AlphaFoldDB" id="A0A1I6E5S1"/>
<name>A0A1I6E5S1_9RHOB</name>
<dbReference type="PANTHER" id="PTHR22946">
    <property type="entry name" value="DIENELACTONE HYDROLASE DOMAIN-CONTAINING PROTEIN-RELATED"/>
    <property type="match status" value="1"/>
</dbReference>
<evidence type="ECO:0000256" key="1">
    <source>
        <dbReference type="ARBA" id="ARBA00022801"/>
    </source>
</evidence>
<feature type="signal peptide" evidence="2">
    <location>
        <begin position="1"/>
        <end position="20"/>
    </location>
</feature>
<dbReference type="RefSeq" id="WP_092081041.1">
    <property type="nucleotide sequence ID" value="NZ_FOYI01000007.1"/>
</dbReference>
<keyword evidence="1 3" id="KW-0378">Hydrolase</keyword>
<dbReference type="OrthoDB" id="9814760at2"/>
<dbReference type="Proteomes" id="UP000199302">
    <property type="component" value="Unassembled WGS sequence"/>
</dbReference>
<dbReference type="STRING" id="871652.SAMN04515673_107165"/>
<dbReference type="PANTHER" id="PTHR22946:SF9">
    <property type="entry name" value="POLYKETIDE TRANSFERASE AF380"/>
    <property type="match status" value="1"/>
</dbReference>
<dbReference type="Gene3D" id="3.40.50.1820">
    <property type="entry name" value="alpha/beta hydrolase"/>
    <property type="match status" value="1"/>
</dbReference>
<dbReference type="EMBL" id="FOYI01000007">
    <property type="protein sequence ID" value="SFR13094.1"/>
    <property type="molecule type" value="Genomic_DNA"/>
</dbReference>
<dbReference type="InterPro" id="IPR016986">
    <property type="entry name" value="UCP031982_abhydr"/>
</dbReference>
<gene>
    <name evidence="3" type="ORF">SAMN04515673_107165</name>
</gene>
<evidence type="ECO:0000313" key="3">
    <source>
        <dbReference type="EMBL" id="SFR13094.1"/>
    </source>
</evidence>
<proteinExistence type="predicted"/>
<organism evidence="3 4">
    <name type="scientific">Poseidonocella sedimentorum</name>
    <dbReference type="NCBI Taxonomy" id="871652"/>
    <lineage>
        <taxon>Bacteria</taxon>
        <taxon>Pseudomonadati</taxon>
        <taxon>Pseudomonadota</taxon>
        <taxon>Alphaproteobacteria</taxon>
        <taxon>Rhodobacterales</taxon>
        <taxon>Roseobacteraceae</taxon>
        <taxon>Poseidonocella</taxon>
    </lineage>
</organism>
<dbReference type="GO" id="GO:0052689">
    <property type="term" value="F:carboxylic ester hydrolase activity"/>
    <property type="evidence" value="ECO:0007669"/>
    <property type="project" value="UniProtKB-ARBA"/>
</dbReference>
<dbReference type="InterPro" id="IPR050261">
    <property type="entry name" value="FrsA_esterase"/>
</dbReference>
<keyword evidence="2" id="KW-0732">Signal</keyword>
<feature type="chain" id="PRO_5011699667" evidence="2">
    <location>
        <begin position="21"/>
        <end position="337"/>
    </location>
</feature>
<dbReference type="SUPFAM" id="SSF53474">
    <property type="entry name" value="alpha/beta-Hydrolases"/>
    <property type="match status" value="1"/>
</dbReference>
<dbReference type="PIRSF" id="PIRSF031982">
    <property type="entry name" value="UCP031982_abhydr"/>
    <property type="match status" value="1"/>
</dbReference>
<reference evidence="3 4" key="1">
    <citation type="submission" date="2016-10" db="EMBL/GenBank/DDBJ databases">
        <authorList>
            <person name="de Groot N.N."/>
        </authorList>
    </citation>
    <scope>NUCLEOTIDE SEQUENCE [LARGE SCALE GENOMIC DNA]</scope>
    <source>
        <strain evidence="4">KMM 9023,NRIC 0796,JCM 17311,KCTC 23692</strain>
    </source>
</reference>
<evidence type="ECO:0000313" key="4">
    <source>
        <dbReference type="Proteomes" id="UP000199302"/>
    </source>
</evidence>
<evidence type="ECO:0000256" key="2">
    <source>
        <dbReference type="SAM" id="SignalP"/>
    </source>
</evidence>
<accession>A0A1I6E5S1</accession>
<keyword evidence="4" id="KW-1185">Reference proteome</keyword>
<dbReference type="InterPro" id="IPR029058">
    <property type="entry name" value="AB_hydrolase_fold"/>
</dbReference>